<protein>
    <submittedName>
        <fullName evidence="1">Uncharacterized protein</fullName>
    </submittedName>
</protein>
<accession>A0ACC0CBF0</accession>
<evidence type="ECO:0000313" key="2">
    <source>
        <dbReference type="Proteomes" id="UP001060085"/>
    </source>
</evidence>
<dbReference type="EMBL" id="CM044701">
    <property type="protein sequence ID" value="KAI5682282.1"/>
    <property type="molecule type" value="Genomic_DNA"/>
</dbReference>
<comment type="caution">
    <text evidence="1">The sequence shown here is derived from an EMBL/GenBank/DDBJ whole genome shotgun (WGS) entry which is preliminary data.</text>
</comment>
<proteinExistence type="predicted"/>
<gene>
    <name evidence="1" type="ORF">M9H77_03510</name>
</gene>
<organism evidence="1 2">
    <name type="scientific">Catharanthus roseus</name>
    <name type="common">Madagascar periwinkle</name>
    <name type="synonym">Vinca rosea</name>
    <dbReference type="NCBI Taxonomy" id="4058"/>
    <lineage>
        <taxon>Eukaryota</taxon>
        <taxon>Viridiplantae</taxon>
        <taxon>Streptophyta</taxon>
        <taxon>Embryophyta</taxon>
        <taxon>Tracheophyta</taxon>
        <taxon>Spermatophyta</taxon>
        <taxon>Magnoliopsida</taxon>
        <taxon>eudicotyledons</taxon>
        <taxon>Gunneridae</taxon>
        <taxon>Pentapetalae</taxon>
        <taxon>asterids</taxon>
        <taxon>lamiids</taxon>
        <taxon>Gentianales</taxon>
        <taxon>Apocynaceae</taxon>
        <taxon>Rauvolfioideae</taxon>
        <taxon>Vinceae</taxon>
        <taxon>Catharanthinae</taxon>
        <taxon>Catharanthus</taxon>
    </lineage>
</organism>
<keyword evidence="2" id="KW-1185">Reference proteome</keyword>
<sequence>MNRLCPEEGVHETRKTRKDVKCGGDICNVPDPLGSDWEAGVKPKLKEGISKFGLSNGSIIGCPASDPSPLSTSACPGSICSCLSGKGGTRGRLPPAPQPGCLRAPLLTLRALRSDTCSRGWRHDGCTGNVCWISCCDGVQPKVSSIETMHLRIIVCTFFANTAICEGSVSGFYITTKAISSTSCNMEV</sequence>
<evidence type="ECO:0000313" key="1">
    <source>
        <dbReference type="EMBL" id="KAI5682282.1"/>
    </source>
</evidence>
<name>A0ACC0CBF0_CATRO</name>
<reference evidence="2" key="1">
    <citation type="journal article" date="2023" name="Nat. Plants">
        <title>Single-cell RNA sequencing provides a high-resolution roadmap for understanding the multicellular compartmentation of specialized metabolism.</title>
        <authorList>
            <person name="Sun S."/>
            <person name="Shen X."/>
            <person name="Li Y."/>
            <person name="Li Y."/>
            <person name="Wang S."/>
            <person name="Li R."/>
            <person name="Zhang H."/>
            <person name="Shen G."/>
            <person name="Guo B."/>
            <person name="Wei J."/>
            <person name="Xu J."/>
            <person name="St-Pierre B."/>
            <person name="Chen S."/>
            <person name="Sun C."/>
        </authorList>
    </citation>
    <scope>NUCLEOTIDE SEQUENCE [LARGE SCALE GENOMIC DNA]</scope>
</reference>
<dbReference type="Proteomes" id="UP001060085">
    <property type="component" value="Linkage Group LG01"/>
</dbReference>